<evidence type="ECO:0000313" key="2">
    <source>
        <dbReference type="EMBL" id="GGC43590.1"/>
    </source>
</evidence>
<comment type="caution">
    <text evidence="2">The sequence shown here is derived from an EMBL/GenBank/DDBJ whole genome shotgun (WGS) entry which is preliminary data.</text>
</comment>
<dbReference type="RefSeq" id="WP_188465244.1">
    <property type="nucleotide sequence ID" value="NZ_BAABHU010000010.1"/>
</dbReference>
<keyword evidence="1" id="KW-0812">Transmembrane</keyword>
<proteinExistence type="predicted"/>
<keyword evidence="1" id="KW-0472">Membrane</keyword>
<evidence type="ECO:0000313" key="3">
    <source>
        <dbReference type="Proteomes" id="UP000636010"/>
    </source>
</evidence>
<evidence type="ECO:0008006" key="4">
    <source>
        <dbReference type="Google" id="ProtNLM"/>
    </source>
</evidence>
<feature type="transmembrane region" description="Helical" evidence="1">
    <location>
        <begin position="7"/>
        <end position="23"/>
    </location>
</feature>
<dbReference type="EMBL" id="BMEC01000010">
    <property type="protein sequence ID" value="GGC43590.1"/>
    <property type="molecule type" value="Genomic_DNA"/>
</dbReference>
<evidence type="ECO:0000256" key="1">
    <source>
        <dbReference type="SAM" id="Phobius"/>
    </source>
</evidence>
<keyword evidence="1" id="KW-1133">Transmembrane helix</keyword>
<sequence length="74" mass="8443">MRLPKIALAVILVATIGLAPYFPEPHFFGKVRWVLGGADGMKFIDYFDLIMHGAPWVYLVFVLCKYTIRKLRSA</sequence>
<organism evidence="2 3">
    <name type="scientific">Marivirga lumbricoides</name>
    <dbReference type="NCBI Taxonomy" id="1046115"/>
    <lineage>
        <taxon>Bacteria</taxon>
        <taxon>Pseudomonadati</taxon>
        <taxon>Bacteroidota</taxon>
        <taxon>Cytophagia</taxon>
        <taxon>Cytophagales</taxon>
        <taxon>Marivirgaceae</taxon>
        <taxon>Marivirga</taxon>
    </lineage>
</organism>
<reference evidence="3" key="1">
    <citation type="journal article" date="2019" name="Int. J. Syst. Evol. Microbiol.">
        <title>The Global Catalogue of Microorganisms (GCM) 10K type strain sequencing project: providing services to taxonomists for standard genome sequencing and annotation.</title>
        <authorList>
            <consortium name="The Broad Institute Genomics Platform"/>
            <consortium name="The Broad Institute Genome Sequencing Center for Infectious Disease"/>
            <person name="Wu L."/>
            <person name="Ma J."/>
        </authorList>
    </citation>
    <scope>NUCLEOTIDE SEQUENCE [LARGE SCALE GENOMIC DNA]</scope>
    <source>
        <strain evidence="3">CGMCC 1.10832</strain>
    </source>
</reference>
<accession>A0ABQ1MNB2</accession>
<gene>
    <name evidence="2" type="ORF">GCM10011506_31470</name>
</gene>
<protein>
    <recommendedName>
        <fullName evidence="4">RND transporter</fullName>
    </recommendedName>
</protein>
<dbReference type="Proteomes" id="UP000636010">
    <property type="component" value="Unassembled WGS sequence"/>
</dbReference>
<name>A0ABQ1MNB2_9BACT</name>
<keyword evidence="3" id="KW-1185">Reference proteome</keyword>
<feature type="transmembrane region" description="Helical" evidence="1">
    <location>
        <begin position="43"/>
        <end position="64"/>
    </location>
</feature>